<evidence type="ECO:0000256" key="1">
    <source>
        <dbReference type="SAM" id="MobiDB-lite"/>
    </source>
</evidence>
<dbReference type="Proteomes" id="UP000033531">
    <property type="component" value="Unassembled WGS sequence"/>
</dbReference>
<gene>
    <name evidence="2" type="ORF">JF74_19560</name>
</gene>
<comment type="caution">
    <text evidence="2">The sequence shown here is derived from an EMBL/GenBank/DDBJ whole genome shotgun (WGS) entry which is preliminary data.</text>
</comment>
<dbReference type="HOGENOM" id="CLU_632812_0_0_9"/>
<geneLocation type="plasmid" evidence="2">
    <name>pHma8p1</name>
</geneLocation>
<protein>
    <recommendedName>
        <fullName evidence="4">RNA-binding protein</fullName>
    </recommendedName>
</protein>
<name>A0A0F4L7E5_9LACO</name>
<evidence type="ECO:0000313" key="3">
    <source>
        <dbReference type="Proteomes" id="UP000033531"/>
    </source>
</evidence>
<organism evidence="2 3">
    <name type="scientific">Lactobacillus melliventris</name>
    <dbReference type="NCBI Taxonomy" id="1218507"/>
    <lineage>
        <taxon>Bacteria</taxon>
        <taxon>Bacillati</taxon>
        <taxon>Bacillota</taxon>
        <taxon>Bacilli</taxon>
        <taxon>Lactobacillales</taxon>
        <taxon>Lactobacillaceae</taxon>
        <taxon>Lactobacillus</taxon>
    </lineage>
</organism>
<dbReference type="EMBL" id="JXLI01000019">
    <property type="protein sequence ID" value="KJY54772.1"/>
    <property type="molecule type" value="Genomic_DNA"/>
</dbReference>
<keyword evidence="2" id="KW-0614">Plasmid</keyword>
<dbReference type="AlphaFoldDB" id="A0A0F4L7E5"/>
<accession>A0A0F4L7E5</accession>
<sequence>MSIDNLSDELGRERLGDNIQDIPSDGDGKKSEENKVKGKIAYESGDNTIPDFLSKAEKIPSYMQEEVAEHRRRMNSQSSLSEEDLVEAEGESVNTFKIGTKNLTMLKMRIYENNAPIYIPMNHAGTYYRHLDDLVGQRKKVAIDQFVQTNEGEADSEYILLGSIQQAEFTVGNPLYNQYIKEPKQVTSKVREGVITRIVEIPEKIIDSNGERKVVPPRDIVFFDYHGISLSMRGNDFCYLSRVEPLSKRAFIGQKIKFSITRVIKSDYRESQRAKDDVETGLSVPRGIRYIINTTRLPFIPDPADEIRNKLNSRTVFKAYIIGVDPVKGILVEVAPGWSIKGDLSGRSPFKPTSLDAAKHTPVTVILTGINFKTRSGRCTIIKFPQGVARTDISKMM</sequence>
<evidence type="ECO:0000313" key="2">
    <source>
        <dbReference type="EMBL" id="KJY54772.1"/>
    </source>
</evidence>
<proteinExistence type="predicted"/>
<feature type="region of interest" description="Disordered" evidence="1">
    <location>
        <begin position="1"/>
        <end position="41"/>
    </location>
</feature>
<reference evidence="2 3" key="1">
    <citation type="submission" date="2015-01" db="EMBL/GenBank/DDBJ databases">
        <title>Comparative genomics of the lactic acid bacteria isolated from the honey bee gut.</title>
        <authorList>
            <person name="Ellegaard K.M."/>
            <person name="Tamarit D."/>
            <person name="Javelind E."/>
            <person name="Olofsson T."/>
            <person name="Andersson S.G."/>
            <person name="Vasquez A."/>
        </authorList>
    </citation>
    <scope>NUCLEOTIDE SEQUENCE [LARGE SCALE GENOMIC DNA]</scope>
    <source>
        <strain evidence="2 3">Hma8</strain>
        <plasmid evidence="2">pHma8p1</plasmid>
    </source>
</reference>
<feature type="compositionally biased region" description="Basic and acidic residues" evidence="1">
    <location>
        <begin position="26"/>
        <end position="36"/>
    </location>
</feature>
<evidence type="ECO:0008006" key="4">
    <source>
        <dbReference type="Google" id="ProtNLM"/>
    </source>
</evidence>
<dbReference type="PATRIC" id="fig|1218507.3.peg.102"/>